<dbReference type="AlphaFoldDB" id="A0A067R0C0"/>
<dbReference type="EMBL" id="KK853042">
    <property type="protein sequence ID" value="KDR12167.1"/>
    <property type="molecule type" value="Genomic_DNA"/>
</dbReference>
<dbReference type="InParanoid" id="A0A067R0C0"/>
<sequence length="137" mass="16184">MHNSLSQKSWNKPVDGELHTGFLLLQVDVEQRLMTPTEEYRRMLLRAPEIRREITWTRRRNHFVCPSYTVVRFTGLLRLYQGSPTTCPRAPCFRVTRDNLTVYYIMSFKFFNFPVICRTIAVFPLDPLGARNAKRQS</sequence>
<evidence type="ECO:0000313" key="1">
    <source>
        <dbReference type="EMBL" id="KDR12167.1"/>
    </source>
</evidence>
<proteinExistence type="predicted"/>
<dbReference type="Proteomes" id="UP000027135">
    <property type="component" value="Unassembled WGS sequence"/>
</dbReference>
<reference evidence="1 2" key="1">
    <citation type="journal article" date="2014" name="Nat. Commun.">
        <title>Molecular traces of alternative social organization in a termite genome.</title>
        <authorList>
            <person name="Terrapon N."/>
            <person name="Li C."/>
            <person name="Robertson H.M."/>
            <person name="Ji L."/>
            <person name="Meng X."/>
            <person name="Booth W."/>
            <person name="Chen Z."/>
            <person name="Childers C.P."/>
            <person name="Glastad K.M."/>
            <person name="Gokhale K."/>
            <person name="Gowin J."/>
            <person name="Gronenberg W."/>
            <person name="Hermansen R.A."/>
            <person name="Hu H."/>
            <person name="Hunt B.G."/>
            <person name="Huylmans A.K."/>
            <person name="Khalil S.M."/>
            <person name="Mitchell R.D."/>
            <person name="Munoz-Torres M.C."/>
            <person name="Mustard J.A."/>
            <person name="Pan H."/>
            <person name="Reese J.T."/>
            <person name="Scharf M.E."/>
            <person name="Sun F."/>
            <person name="Vogel H."/>
            <person name="Xiao J."/>
            <person name="Yang W."/>
            <person name="Yang Z."/>
            <person name="Yang Z."/>
            <person name="Zhou J."/>
            <person name="Zhu J."/>
            <person name="Brent C.S."/>
            <person name="Elsik C.G."/>
            <person name="Goodisman M.A."/>
            <person name="Liberles D.A."/>
            <person name="Roe R.M."/>
            <person name="Vargo E.L."/>
            <person name="Vilcinskas A."/>
            <person name="Wang J."/>
            <person name="Bornberg-Bauer E."/>
            <person name="Korb J."/>
            <person name="Zhang G."/>
            <person name="Liebig J."/>
        </authorList>
    </citation>
    <scope>NUCLEOTIDE SEQUENCE [LARGE SCALE GENOMIC DNA]</scope>
    <source>
        <tissue evidence="1">Whole organism</tissue>
    </source>
</reference>
<organism evidence="1 2">
    <name type="scientific">Zootermopsis nevadensis</name>
    <name type="common">Dampwood termite</name>
    <dbReference type="NCBI Taxonomy" id="136037"/>
    <lineage>
        <taxon>Eukaryota</taxon>
        <taxon>Metazoa</taxon>
        <taxon>Ecdysozoa</taxon>
        <taxon>Arthropoda</taxon>
        <taxon>Hexapoda</taxon>
        <taxon>Insecta</taxon>
        <taxon>Pterygota</taxon>
        <taxon>Neoptera</taxon>
        <taxon>Polyneoptera</taxon>
        <taxon>Dictyoptera</taxon>
        <taxon>Blattodea</taxon>
        <taxon>Blattoidea</taxon>
        <taxon>Termitoidae</taxon>
        <taxon>Termopsidae</taxon>
        <taxon>Zootermopsis</taxon>
    </lineage>
</organism>
<protein>
    <submittedName>
        <fullName evidence="1">Uncharacterized protein</fullName>
    </submittedName>
</protein>
<name>A0A067R0C0_ZOONE</name>
<evidence type="ECO:0000313" key="2">
    <source>
        <dbReference type="Proteomes" id="UP000027135"/>
    </source>
</evidence>
<keyword evidence="2" id="KW-1185">Reference proteome</keyword>
<gene>
    <name evidence="1" type="ORF">L798_13922</name>
</gene>
<accession>A0A067R0C0</accession>